<dbReference type="Proteomes" id="UP001158576">
    <property type="component" value="Chromosome PAR"/>
</dbReference>
<feature type="compositionally biased region" description="Polar residues" evidence="1">
    <location>
        <begin position="436"/>
        <end position="455"/>
    </location>
</feature>
<feature type="compositionally biased region" description="Basic and acidic residues" evidence="1">
    <location>
        <begin position="83"/>
        <end position="100"/>
    </location>
</feature>
<feature type="compositionally biased region" description="Basic and acidic residues" evidence="1">
    <location>
        <begin position="204"/>
        <end position="218"/>
    </location>
</feature>
<feature type="compositionally biased region" description="Basic and acidic residues" evidence="1">
    <location>
        <begin position="522"/>
        <end position="535"/>
    </location>
</feature>
<feature type="compositionally biased region" description="Basic and acidic residues" evidence="1">
    <location>
        <begin position="605"/>
        <end position="655"/>
    </location>
</feature>
<feature type="compositionally biased region" description="Basic and acidic residues" evidence="1">
    <location>
        <begin position="251"/>
        <end position="277"/>
    </location>
</feature>
<feature type="compositionally biased region" description="Low complexity" evidence="1">
    <location>
        <begin position="46"/>
        <end position="57"/>
    </location>
</feature>
<organism evidence="2 3">
    <name type="scientific">Oikopleura dioica</name>
    <name type="common">Tunicate</name>
    <dbReference type="NCBI Taxonomy" id="34765"/>
    <lineage>
        <taxon>Eukaryota</taxon>
        <taxon>Metazoa</taxon>
        <taxon>Chordata</taxon>
        <taxon>Tunicata</taxon>
        <taxon>Appendicularia</taxon>
        <taxon>Copelata</taxon>
        <taxon>Oikopleuridae</taxon>
        <taxon>Oikopleura</taxon>
    </lineage>
</organism>
<feature type="compositionally biased region" description="Basic and acidic residues" evidence="1">
    <location>
        <begin position="544"/>
        <end position="565"/>
    </location>
</feature>
<feature type="compositionally biased region" description="Polar residues" evidence="1">
    <location>
        <begin position="500"/>
        <end position="519"/>
    </location>
</feature>
<feature type="compositionally biased region" description="Low complexity" evidence="1">
    <location>
        <begin position="170"/>
        <end position="181"/>
    </location>
</feature>
<dbReference type="EMBL" id="OU015568">
    <property type="protein sequence ID" value="CAG5091561.1"/>
    <property type="molecule type" value="Genomic_DNA"/>
</dbReference>
<feature type="compositionally biased region" description="Basic and acidic residues" evidence="1">
    <location>
        <begin position="119"/>
        <end position="169"/>
    </location>
</feature>
<feature type="compositionally biased region" description="Basic and acidic residues" evidence="1">
    <location>
        <begin position="476"/>
        <end position="499"/>
    </location>
</feature>
<keyword evidence="3" id="KW-1185">Reference proteome</keyword>
<reference evidence="2 3" key="1">
    <citation type="submission" date="2021-04" db="EMBL/GenBank/DDBJ databases">
        <authorList>
            <person name="Bliznina A."/>
        </authorList>
    </citation>
    <scope>NUCLEOTIDE SEQUENCE [LARGE SCALE GENOMIC DNA]</scope>
</reference>
<feature type="compositionally biased region" description="Basic and acidic residues" evidence="1">
    <location>
        <begin position="182"/>
        <end position="195"/>
    </location>
</feature>
<evidence type="ECO:0000256" key="1">
    <source>
        <dbReference type="SAM" id="MobiDB-lite"/>
    </source>
</evidence>
<feature type="compositionally biased region" description="Polar residues" evidence="1">
    <location>
        <begin position="398"/>
        <end position="407"/>
    </location>
</feature>
<feature type="region of interest" description="Disordered" evidence="1">
    <location>
        <begin position="25"/>
        <end position="662"/>
    </location>
</feature>
<proteinExistence type="predicted"/>
<evidence type="ECO:0000313" key="2">
    <source>
        <dbReference type="EMBL" id="CAG5091561.1"/>
    </source>
</evidence>
<feature type="compositionally biased region" description="Basic and acidic residues" evidence="1">
    <location>
        <begin position="577"/>
        <end position="595"/>
    </location>
</feature>
<feature type="compositionally biased region" description="Basic and acidic residues" evidence="1">
    <location>
        <begin position="295"/>
        <end position="309"/>
    </location>
</feature>
<sequence length="662" mass="74373">MASGGPNIQLELRLAEMARMNEEIKRRHMEVEADKQRAKRSGNMVSSSQSITMQTQMPADYDGSREDGFKDGLDSRPLPADPYGKDRVPRDKRGKPGDVKLKKKGREKGGYGNMPQQIDEARQRGIGDSEFWRSEQAKCDAARINRARGRDGTWKREWDREKHPDDERSSSYSGKNSGGRNRNNEKIGRQDRNNSDRYNNSRGGRNDRGDRGGDRQIRDSGYGQFRDNRRDRNNRRNHGDLEPGYAGPAPPRRDRNRDRNNREHGNRDRDFGSDNRPPRQTRSINPLEGPTRPGGRYEKRQNRRARNEMQENSESGWGQPEQEAGFMNDSWGSTDKPDDHPGSNSISDYGDGNLVPAPPSIDSSPTEEDYEKYDQEVALGQYEDEQPPPSPQEDQAENSTNQNSASNEIEEELAKVLQEAKIASASDVEKTDHTEQPSQVSEEQPVSETGPQSRPISAEATGGESGEIVEQATNGQEEKSESENQHDQDLEIKNRKIEETTQSAENDTNQTQAENIQTEETVESKSLEDESETPKAADATISSAEEKNDTKIEEKSPPVEEKSGAVEENQATEEEVVEKNDASEEENTKNSKIEDETNIEPAACENKEEKAQEPSEVTEESKEPVQSEETKEEISNKDESSSSPEVKKEDNKIETETTISSA</sequence>
<evidence type="ECO:0000313" key="3">
    <source>
        <dbReference type="Proteomes" id="UP001158576"/>
    </source>
</evidence>
<protein>
    <submittedName>
        <fullName evidence="2">Oidioi.mRNA.OKI2018_I69.PAR.g13134.t1.cds</fullName>
    </submittedName>
</protein>
<feature type="compositionally biased region" description="Basic and acidic residues" evidence="1">
    <location>
        <begin position="62"/>
        <end position="74"/>
    </location>
</feature>
<gene>
    <name evidence="2" type="ORF">OKIOD_LOCUS4692</name>
</gene>
<feature type="compositionally biased region" description="Basic and acidic residues" evidence="1">
    <location>
        <begin position="25"/>
        <end position="36"/>
    </location>
</feature>
<accession>A0ABN7S380</accession>
<name>A0ABN7S380_OIKDI</name>